<dbReference type="Pfam" id="PF26125">
    <property type="entry name" value="AcrVA2-like"/>
    <property type="match status" value="1"/>
</dbReference>
<keyword evidence="2" id="KW-1185">Reference proteome</keyword>
<organism evidence="1 2">
    <name type="scientific">Thiohalocapsa marina</name>
    <dbReference type="NCBI Taxonomy" id="424902"/>
    <lineage>
        <taxon>Bacteria</taxon>
        <taxon>Pseudomonadati</taxon>
        <taxon>Pseudomonadota</taxon>
        <taxon>Gammaproteobacteria</taxon>
        <taxon>Chromatiales</taxon>
        <taxon>Chromatiaceae</taxon>
        <taxon>Thiohalocapsa</taxon>
    </lineage>
</organism>
<dbReference type="RefSeq" id="WP_150094705.1">
    <property type="nucleotide sequence ID" value="NZ_VWXX01000043.1"/>
</dbReference>
<name>A0A5M8FFS0_9GAMM</name>
<dbReference type="Proteomes" id="UP000322981">
    <property type="component" value="Unassembled WGS sequence"/>
</dbReference>
<dbReference type="AlphaFoldDB" id="A0A5M8FFS0"/>
<evidence type="ECO:0000313" key="1">
    <source>
        <dbReference type="EMBL" id="KAA6182586.1"/>
    </source>
</evidence>
<dbReference type="OrthoDB" id="8895745at2"/>
<comment type="caution">
    <text evidence="1">The sequence shown here is derived from an EMBL/GenBank/DDBJ whole genome shotgun (WGS) entry which is preliminary data.</text>
</comment>
<gene>
    <name evidence="1" type="ORF">F2Q65_17550</name>
</gene>
<sequence length="383" mass="41852">MDRLNDASLMSLPHPVRIDAVLDQPMDTLVFETTGVMPALKPYLTDGQATTEWIINHVPGIYAIAEVHFGLIGGANMGSFVLTVVRARLRAHGDPIVQVTPALQAMLTETDLAAELPAGFFRSPYPMVYIELARPNALQVANKVSGLHECEGAYIGTYELPAGHEVFRTAARNRALHLDPTKPVRVIEVVITGSPIGKANALDDASQDIMLLVQDEDECLRAVLDRHIAWFNEPAAYAHPGMAPLDPDDVALVKPVVEQLAKVLLYLNLTDAEKLRVTERSDLLEKIRGLGPKKAAKFRRRMAGAYDRIVIGPAALPEPEEPAGTGGGGEAHRSIKAHWRRGHFRTIRYGEGLAKRRLGWIKPVLVNAGQAFGSVKAKAYVVR</sequence>
<evidence type="ECO:0000313" key="2">
    <source>
        <dbReference type="Proteomes" id="UP000322981"/>
    </source>
</evidence>
<dbReference type="InterPro" id="IPR058915">
    <property type="entry name" value="AcrVA2-like"/>
</dbReference>
<reference evidence="1 2" key="1">
    <citation type="submission" date="2019-09" db="EMBL/GenBank/DDBJ databases">
        <title>Whole-genome sequence of the purple sulfur bacterium Thiohalocapsa marina DSM 19078.</title>
        <authorList>
            <person name="Kyndt J.A."/>
            <person name="Meyer T.E."/>
        </authorList>
    </citation>
    <scope>NUCLEOTIDE SEQUENCE [LARGE SCALE GENOMIC DNA]</scope>
    <source>
        <strain evidence="1 2">DSM 19078</strain>
    </source>
</reference>
<protein>
    <submittedName>
        <fullName evidence="1">Uncharacterized protein</fullName>
    </submittedName>
</protein>
<accession>A0A5M8FFS0</accession>
<dbReference type="EMBL" id="VWXX01000043">
    <property type="protein sequence ID" value="KAA6182586.1"/>
    <property type="molecule type" value="Genomic_DNA"/>
</dbReference>
<proteinExistence type="predicted"/>